<sequence>MDEEELQPAAPLSGDEAAAENKEEQLIEKEVEDTDMQFENEKRDTTDDTDEADNGVSGYFESEAGANFSGVSVEEEEIAQEAEGRGSTSPEVEEKTLAQQGSADVCQDSDRERPVESTDNELRDGSLGSRKPSSANLEDDPDETRLFDAALNRPRFRTIASILGRARGALNEAQHTAAATAAAEQILASIEERTEHMLVLSNRIVQKLHSRVTSGARVASGDTKPRIRFGSVPTIVLEGEQSMYGQWQLKEEEAEEAAVQALRHIAALALSSVMAESPSQEDSGGLEGEESREIRANSLDHEASDGGLQVGGGSQQGADEDGECAAESAGSGSRVVSASDSSGRESWCWNGTEKRDSTEQPDATQPEERSEDSNRRGERPEKNGSQEDDLASMSDERAAKEFDLWFGAERHLAADRAASPLSTARDRTHRSTGRLMEGAVPIPYDTARRGLEPEKSLGAEAGVAAKAAAARELITLSLKQEKLWRMFGRDTHAELSYIPAVSAAGRLLHQLYKTRTSMSGSSEIVYPIPKSIKDLRGNPNFQILKPTPSSFAAANAARRAHAPRPKVAVPRVGRRPVPCGYQARTTGQPKDLLFGDGAPGPAIPPTGRKSLARIAVEAEQQRKEILAEARAAAAHAAAANKLGRTRERAKENLQTSFSLGECRTLPPAARLPGLPKAMQVELMNSNTDETEGTAVPAAGRRSGSCPKDVRFLGKKGGRIDPQTGLTAEQRKLYLRTVEEINSRRERLEKLREMMPDEVLAAAVGAAHSLGSNSGPGRSGIPTGVEKEHSMVLQIARSRHARRKVQENLQQETRLQREIDDRLKDLRTLASISEAQLLLQS</sequence>
<proteinExistence type="predicted"/>
<accession>A0A2C6L219</accession>
<name>A0A2C6L219_9APIC</name>
<feature type="compositionally biased region" description="Low complexity" evidence="1">
    <location>
        <begin position="328"/>
        <end position="341"/>
    </location>
</feature>
<gene>
    <name evidence="2" type="ORF">CSUI_003122</name>
</gene>
<reference evidence="2 3" key="1">
    <citation type="journal article" date="2017" name="Int. J. Parasitol.">
        <title>The genome of the protozoan parasite Cystoisospora suis and a reverse vaccinology approach to identify vaccine candidates.</title>
        <authorList>
            <person name="Palmieri N."/>
            <person name="Shrestha A."/>
            <person name="Ruttkowski B."/>
            <person name="Beck T."/>
            <person name="Vogl C."/>
            <person name="Tomley F."/>
            <person name="Blake D.P."/>
            <person name="Joachim A."/>
        </authorList>
    </citation>
    <scope>NUCLEOTIDE SEQUENCE [LARGE SCALE GENOMIC DNA]</scope>
    <source>
        <strain evidence="2 3">Wien I</strain>
    </source>
</reference>
<evidence type="ECO:0000313" key="2">
    <source>
        <dbReference type="EMBL" id="PHJ23027.1"/>
    </source>
</evidence>
<organism evidence="2 3">
    <name type="scientific">Cystoisospora suis</name>
    <dbReference type="NCBI Taxonomy" id="483139"/>
    <lineage>
        <taxon>Eukaryota</taxon>
        <taxon>Sar</taxon>
        <taxon>Alveolata</taxon>
        <taxon>Apicomplexa</taxon>
        <taxon>Conoidasida</taxon>
        <taxon>Coccidia</taxon>
        <taxon>Eucoccidiorida</taxon>
        <taxon>Eimeriorina</taxon>
        <taxon>Sarcocystidae</taxon>
        <taxon>Cystoisospora</taxon>
    </lineage>
</organism>
<dbReference type="RefSeq" id="XP_067924704.1">
    <property type="nucleotide sequence ID" value="XM_068063320.1"/>
</dbReference>
<feature type="region of interest" description="Disordered" evidence="1">
    <location>
        <begin position="302"/>
        <end position="394"/>
    </location>
</feature>
<feature type="region of interest" description="Disordered" evidence="1">
    <location>
        <begin position="273"/>
        <end position="292"/>
    </location>
</feature>
<keyword evidence="3" id="KW-1185">Reference proteome</keyword>
<evidence type="ECO:0000313" key="3">
    <source>
        <dbReference type="Proteomes" id="UP000221165"/>
    </source>
</evidence>
<feature type="compositionally biased region" description="Basic and acidic residues" evidence="1">
    <location>
        <begin position="366"/>
        <end position="385"/>
    </location>
</feature>
<comment type="caution">
    <text evidence="2">The sequence shown here is derived from an EMBL/GenBank/DDBJ whole genome shotgun (WGS) entry which is preliminary data.</text>
</comment>
<feature type="region of interest" description="Disordered" evidence="1">
    <location>
        <begin position="689"/>
        <end position="722"/>
    </location>
</feature>
<dbReference type="VEuPathDB" id="ToxoDB:CSUI_003122"/>
<feature type="region of interest" description="Disordered" evidence="1">
    <location>
        <begin position="1"/>
        <end position="142"/>
    </location>
</feature>
<feature type="compositionally biased region" description="Basic and acidic residues" evidence="1">
    <location>
        <begin position="19"/>
        <end position="29"/>
    </location>
</feature>
<dbReference type="AlphaFoldDB" id="A0A2C6L219"/>
<protein>
    <submittedName>
        <fullName evidence="2">Glutamic acid-rich protein</fullName>
    </submittedName>
</protein>
<dbReference type="GeneID" id="94426531"/>
<evidence type="ECO:0000256" key="1">
    <source>
        <dbReference type="SAM" id="MobiDB-lite"/>
    </source>
</evidence>
<feature type="compositionally biased region" description="Basic and acidic residues" evidence="1">
    <location>
        <begin position="108"/>
        <end position="124"/>
    </location>
</feature>
<dbReference type="OrthoDB" id="348426at2759"/>
<dbReference type="Proteomes" id="UP000221165">
    <property type="component" value="Unassembled WGS sequence"/>
</dbReference>
<dbReference type="EMBL" id="MIGC01001346">
    <property type="protein sequence ID" value="PHJ23027.1"/>
    <property type="molecule type" value="Genomic_DNA"/>
</dbReference>